<dbReference type="InterPro" id="IPR029058">
    <property type="entry name" value="AB_hydrolase_fold"/>
</dbReference>
<dbReference type="PANTHER" id="PTHR36513">
    <property type="entry name" value="ABC TRANSMEMBRANE TYPE-1 DOMAIN-CONTAINING PROTEIN"/>
    <property type="match status" value="1"/>
</dbReference>
<evidence type="ECO:0000313" key="2">
    <source>
        <dbReference type="Proteomes" id="UP000182284"/>
    </source>
</evidence>
<gene>
    <name evidence="1" type="ORF">SAMN04488117_102201</name>
</gene>
<dbReference type="AlphaFoldDB" id="A0A1G7I5N1"/>
<name>A0A1G7I5N1_9RHOB</name>
<evidence type="ECO:0000313" key="1">
    <source>
        <dbReference type="EMBL" id="SDF07898.1"/>
    </source>
</evidence>
<dbReference type="OrthoDB" id="9797755at2"/>
<protein>
    <submittedName>
        <fullName evidence="1">Esterase/lipase superfamily enzyme</fullName>
    </submittedName>
</protein>
<dbReference type="PANTHER" id="PTHR36513:SF1">
    <property type="entry name" value="TRANSMEMBRANE PROTEIN"/>
    <property type="match status" value="1"/>
</dbReference>
<dbReference type="SUPFAM" id="SSF53474">
    <property type="entry name" value="alpha/beta-Hydrolases"/>
    <property type="match status" value="1"/>
</dbReference>
<dbReference type="InterPro" id="IPR014586">
    <property type="entry name" value="UCP033909"/>
</dbReference>
<dbReference type="InterPro" id="IPR010297">
    <property type="entry name" value="DUF900_hydrolase"/>
</dbReference>
<dbReference type="EMBL" id="FNBL01000002">
    <property type="protein sequence ID" value="SDF07898.1"/>
    <property type="molecule type" value="Genomic_DNA"/>
</dbReference>
<dbReference type="Gene3D" id="3.40.50.1820">
    <property type="entry name" value="alpha/beta hydrolase"/>
    <property type="match status" value="1"/>
</dbReference>
<dbReference type="PIRSF" id="PIRSF033909">
    <property type="entry name" value="UCP033909"/>
    <property type="match status" value="1"/>
</dbReference>
<accession>A0A1G7I5N1</accession>
<proteinExistence type="predicted"/>
<reference evidence="1 2" key="1">
    <citation type="submission" date="2016-10" db="EMBL/GenBank/DDBJ databases">
        <authorList>
            <person name="de Groot N.N."/>
        </authorList>
    </citation>
    <scope>NUCLEOTIDE SEQUENCE [LARGE SCALE GENOMIC DNA]</scope>
    <source>
        <strain evidence="1 2">DSM 27375</strain>
    </source>
</reference>
<dbReference type="Pfam" id="PF05990">
    <property type="entry name" value="DUF900"/>
    <property type="match status" value="1"/>
</dbReference>
<dbReference type="Proteomes" id="UP000182284">
    <property type="component" value="Unassembled WGS sequence"/>
</dbReference>
<organism evidence="1 2">
    <name type="scientific">Celeribacter baekdonensis</name>
    <dbReference type="NCBI Taxonomy" id="875171"/>
    <lineage>
        <taxon>Bacteria</taxon>
        <taxon>Pseudomonadati</taxon>
        <taxon>Pseudomonadota</taxon>
        <taxon>Alphaproteobacteria</taxon>
        <taxon>Rhodobacterales</taxon>
        <taxon>Roseobacteraceae</taxon>
        <taxon>Celeribacter</taxon>
    </lineage>
</organism>
<sequence>MTRPRKRSSLAAQKAHNVTVTRRHILLSGGAFVLTGCAQPLINSPPGLTPERTQDIFVLTNRTVSPDAHEAFEGRRSDAVFYRNYTISVPPERKPGHFSFPRRNIDPKREFFVAQSKAYDGVAPFRADLNAQIARRPKGDRGVILFVHGYNVSYASAVFRAAQIATDFKMTEPMVAFSWPSAGRVSQYAYDRDSVLYARRALADAIKELAKSDAQSLTILAHSMGGLLTMEALKRLALEGDRRTLDALNGVVLIDADIDVDVFRRQVEDVAPYGVELAVVASRRDSALKISSILTGGHPRVGATDDIGALRDMGVLVLDVTNAPGAGMLGHFAMLESPELLAIIASGQLLNDIVAGAPGQDVLIDGLTLTGNAALAIAYLPYTATGN</sequence>